<keyword evidence="2" id="KW-1185">Reference proteome</keyword>
<gene>
    <name evidence="1" type="ORF">O1611_g1052</name>
</gene>
<accession>A0ACC2JYU1</accession>
<name>A0ACC2JYU1_9PEZI</name>
<proteinExistence type="predicted"/>
<organism evidence="1 2">
    <name type="scientific">Lasiodiplodia mahajangana</name>
    <dbReference type="NCBI Taxonomy" id="1108764"/>
    <lineage>
        <taxon>Eukaryota</taxon>
        <taxon>Fungi</taxon>
        <taxon>Dikarya</taxon>
        <taxon>Ascomycota</taxon>
        <taxon>Pezizomycotina</taxon>
        <taxon>Dothideomycetes</taxon>
        <taxon>Dothideomycetes incertae sedis</taxon>
        <taxon>Botryosphaeriales</taxon>
        <taxon>Botryosphaeriaceae</taxon>
        <taxon>Lasiodiplodia</taxon>
    </lineage>
</organism>
<dbReference type="EMBL" id="JAPUUL010000110">
    <property type="protein sequence ID" value="KAJ8132571.1"/>
    <property type="molecule type" value="Genomic_DNA"/>
</dbReference>
<reference evidence="1" key="1">
    <citation type="submission" date="2022-12" db="EMBL/GenBank/DDBJ databases">
        <title>Genome Sequence of Lasiodiplodia mahajangana.</title>
        <authorList>
            <person name="Buettner E."/>
        </authorList>
    </citation>
    <scope>NUCLEOTIDE SEQUENCE</scope>
    <source>
        <strain evidence="1">VT137</strain>
    </source>
</reference>
<comment type="caution">
    <text evidence="1">The sequence shown here is derived from an EMBL/GenBank/DDBJ whole genome shotgun (WGS) entry which is preliminary data.</text>
</comment>
<protein>
    <submittedName>
        <fullName evidence="1">Uncharacterized protein</fullName>
    </submittedName>
</protein>
<evidence type="ECO:0000313" key="2">
    <source>
        <dbReference type="Proteomes" id="UP001153332"/>
    </source>
</evidence>
<sequence>MEKVTLESPVVVTVSFTENRCNIPGGQPGDDYSALLGYDMKYERRTEWYPTEAPFNGEPSPELDEAWDDLLYAINVRLTEDELRRVGLNITNRVQVNGGDYLGSIGIYHHLHCLNNLRMVVHWDYYEKKWADYPFREQFGVEHSDHCINSLRQAVMCHPNTAITTFEWIDEVNALEGKEQKLEAMTTCAKWDSINDWARKKALVKGQFTYRPGPFAANQSDVDFNGPMLAS</sequence>
<evidence type="ECO:0000313" key="1">
    <source>
        <dbReference type="EMBL" id="KAJ8132571.1"/>
    </source>
</evidence>
<dbReference type="Proteomes" id="UP001153332">
    <property type="component" value="Unassembled WGS sequence"/>
</dbReference>